<reference evidence="3 4" key="1">
    <citation type="journal article" date="2020" name="ISME J.">
        <title>Uncovering the hidden diversity of litter-decomposition mechanisms in mushroom-forming fungi.</title>
        <authorList>
            <person name="Floudas D."/>
            <person name="Bentzer J."/>
            <person name="Ahren D."/>
            <person name="Johansson T."/>
            <person name="Persson P."/>
            <person name="Tunlid A."/>
        </authorList>
    </citation>
    <scope>NUCLEOTIDE SEQUENCE [LARGE SCALE GENOMIC DNA]</scope>
    <source>
        <strain evidence="3 4">CBS 291.85</strain>
    </source>
</reference>
<gene>
    <name evidence="3" type="ORF">D9758_014346</name>
</gene>
<comment type="caution">
    <text evidence="3">The sequence shown here is derived from an EMBL/GenBank/DDBJ whole genome shotgun (WGS) entry which is preliminary data.</text>
</comment>
<dbReference type="Pfam" id="PF00651">
    <property type="entry name" value="BTB"/>
    <property type="match status" value="1"/>
</dbReference>
<keyword evidence="4" id="KW-1185">Reference proteome</keyword>
<feature type="compositionally biased region" description="Basic and acidic residues" evidence="1">
    <location>
        <begin position="237"/>
        <end position="246"/>
    </location>
</feature>
<protein>
    <recommendedName>
        <fullName evidence="2">BTB domain-containing protein</fullName>
    </recommendedName>
</protein>
<dbReference type="Proteomes" id="UP000559256">
    <property type="component" value="Unassembled WGS sequence"/>
</dbReference>
<evidence type="ECO:0000313" key="4">
    <source>
        <dbReference type="Proteomes" id="UP000559256"/>
    </source>
</evidence>
<feature type="domain" description="BTB" evidence="2">
    <location>
        <begin position="30"/>
        <end position="127"/>
    </location>
</feature>
<dbReference type="OrthoDB" id="3199068at2759"/>
<evidence type="ECO:0000313" key="3">
    <source>
        <dbReference type="EMBL" id="KAF5336222.1"/>
    </source>
</evidence>
<organism evidence="3 4">
    <name type="scientific">Tetrapyrgos nigripes</name>
    <dbReference type="NCBI Taxonomy" id="182062"/>
    <lineage>
        <taxon>Eukaryota</taxon>
        <taxon>Fungi</taxon>
        <taxon>Dikarya</taxon>
        <taxon>Basidiomycota</taxon>
        <taxon>Agaricomycotina</taxon>
        <taxon>Agaricomycetes</taxon>
        <taxon>Agaricomycetidae</taxon>
        <taxon>Agaricales</taxon>
        <taxon>Marasmiineae</taxon>
        <taxon>Marasmiaceae</taxon>
        <taxon>Tetrapyrgos</taxon>
    </lineage>
</organism>
<proteinExistence type="predicted"/>
<evidence type="ECO:0000259" key="2">
    <source>
        <dbReference type="Pfam" id="PF00651"/>
    </source>
</evidence>
<accession>A0A8H5FGZ4</accession>
<dbReference type="EMBL" id="JAACJM010000230">
    <property type="protein sequence ID" value="KAF5336222.1"/>
    <property type="molecule type" value="Genomic_DNA"/>
</dbReference>
<dbReference type="AlphaFoldDB" id="A0A8H5FGZ4"/>
<evidence type="ECO:0000256" key="1">
    <source>
        <dbReference type="SAM" id="MobiDB-lite"/>
    </source>
</evidence>
<sequence>MSTPSPKKKRELLLGNYNVSVTNVQNFSNLQIEGSLFKVPRYHFENSSEVFHDMFLLPQGDSPEGSSDDHPIKLEGVLAYDFEQLLGTLYPGVAPSAETIDWKSVLKLATLWRFLNIRKLAIQHLASKSNFDKMSAHEKLSLGQKYHVVEWVRRGYIQFITRKKPLTVEEGENIGLSAAIRLFRLREKVWKKYMSKQLEDDDCFTVAGSKPASTKRVRAAVNREFEEELKDAEFKARALLPEENRQKSTGSVRSNPPKIRHSSD</sequence>
<dbReference type="Gene3D" id="3.30.710.10">
    <property type="entry name" value="Potassium Channel Kv1.1, Chain A"/>
    <property type="match status" value="1"/>
</dbReference>
<dbReference type="InterPro" id="IPR000210">
    <property type="entry name" value="BTB/POZ_dom"/>
</dbReference>
<dbReference type="SUPFAM" id="SSF54695">
    <property type="entry name" value="POZ domain"/>
    <property type="match status" value="1"/>
</dbReference>
<name>A0A8H5FGZ4_9AGAR</name>
<dbReference type="InterPro" id="IPR011333">
    <property type="entry name" value="SKP1/BTB/POZ_sf"/>
</dbReference>
<feature type="region of interest" description="Disordered" evidence="1">
    <location>
        <begin position="237"/>
        <end position="264"/>
    </location>
</feature>